<reference evidence="3 4" key="2">
    <citation type="submission" date="2022-06" db="EMBL/GenBank/DDBJ databases">
        <title>Genomic Encyclopedia of Type Strains, Phase I: the one thousand microbial genomes (KMG-I) project.</title>
        <authorList>
            <person name="Kyrpides N."/>
        </authorList>
    </citation>
    <scope>NUCLEOTIDE SEQUENCE [LARGE SCALE GENOMIC DNA]</scope>
    <source>
        <strain evidence="3 4">DSM 43889</strain>
    </source>
</reference>
<keyword evidence="4" id="KW-1185">Reference proteome</keyword>
<feature type="region of interest" description="Disordered" evidence="2">
    <location>
        <begin position="319"/>
        <end position="422"/>
    </location>
</feature>
<dbReference type="Proteomes" id="UP000791080">
    <property type="component" value="Unassembled WGS sequence"/>
</dbReference>
<feature type="coiled-coil region" evidence="1">
    <location>
        <begin position="168"/>
        <end position="195"/>
    </location>
</feature>
<keyword evidence="1" id="KW-0175">Coiled coil</keyword>
<feature type="region of interest" description="Disordered" evidence="2">
    <location>
        <begin position="270"/>
        <end position="296"/>
    </location>
</feature>
<feature type="compositionally biased region" description="Basic residues" evidence="2">
    <location>
        <begin position="405"/>
        <end position="422"/>
    </location>
</feature>
<evidence type="ECO:0000313" key="3">
    <source>
        <dbReference type="EMBL" id="MCP2333251.1"/>
    </source>
</evidence>
<organism evidence="3 4">
    <name type="scientific">Actinoalloteichus caeruleus DSM 43889</name>
    <dbReference type="NCBI Taxonomy" id="1120930"/>
    <lineage>
        <taxon>Bacteria</taxon>
        <taxon>Bacillati</taxon>
        <taxon>Actinomycetota</taxon>
        <taxon>Actinomycetes</taxon>
        <taxon>Pseudonocardiales</taxon>
        <taxon>Pseudonocardiaceae</taxon>
        <taxon>Actinoalloteichus</taxon>
        <taxon>Actinoalloteichus cyanogriseus</taxon>
    </lineage>
</organism>
<evidence type="ECO:0000256" key="2">
    <source>
        <dbReference type="SAM" id="MobiDB-lite"/>
    </source>
</evidence>
<evidence type="ECO:0008006" key="5">
    <source>
        <dbReference type="Google" id="ProtNLM"/>
    </source>
</evidence>
<evidence type="ECO:0000313" key="4">
    <source>
        <dbReference type="Proteomes" id="UP000791080"/>
    </source>
</evidence>
<accession>A0ABT1JNJ0</accession>
<feature type="coiled-coil region" evidence="1">
    <location>
        <begin position="53"/>
        <end position="115"/>
    </location>
</feature>
<evidence type="ECO:0000256" key="1">
    <source>
        <dbReference type="SAM" id="Coils"/>
    </source>
</evidence>
<name>A0ABT1JNJ0_ACTCY</name>
<reference evidence="3 4" key="1">
    <citation type="submission" date="2013-07" db="EMBL/GenBank/DDBJ databases">
        <authorList>
            <consortium name="DOE Joint Genome Institute"/>
            <person name="Reeve W."/>
            <person name="Huntemann M."/>
            <person name="Han J."/>
            <person name="Chen A."/>
            <person name="Kyrpides N."/>
            <person name="Mavromatis K."/>
            <person name="Markowitz V."/>
            <person name="Palaniappan K."/>
            <person name="Ivanova N."/>
            <person name="Schaumberg A."/>
            <person name="Pati A."/>
            <person name="Liolios K."/>
            <person name="Nordberg H.P."/>
            <person name="Cantor M.N."/>
            <person name="Hua S.X."/>
            <person name="Woyke T."/>
        </authorList>
    </citation>
    <scope>NUCLEOTIDE SEQUENCE [LARGE SCALE GENOMIC DNA]</scope>
    <source>
        <strain evidence="3 4">DSM 43889</strain>
    </source>
</reference>
<proteinExistence type="predicted"/>
<feature type="compositionally biased region" description="Acidic residues" evidence="2">
    <location>
        <begin position="379"/>
        <end position="388"/>
    </location>
</feature>
<protein>
    <recommendedName>
        <fullName evidence="5">DivIVA protein</fullName>
    </recommendedName>
</protein>
<comment type="caution">
    <text evidence="3">The sequence shown here is derived from an EMBL/GenBank/DDBJ whole genome shotgun (WGS) entry which is preliminary data.</text>
</comment>
<dbReference type="RefSeq" id="WP_026419651.1">
    <property type="nucleotide sequence ID" value="NZ_AUBJ02000001.1"/>
</dbReference>
<sequence length="422" mass="47162">MAREEDGELIPLNPPFDVVYRGFHRTQVLDYVRSLEGDLRIIAADRDAALSQCADLRNSLELTRRDLDQAREAADRMVQEPVSAATLSERLQRMLALAESEADALRAQADEYVVNRRAEAERERDDLCREYEGLVAGQEEHRRQVERDYERRVADMAREYERRYAGMLAEAEAVLADAKAKAEQLVSDATAAAEQTVAEATTTAERMVAEATATAEGMVAEATRRCTHIESSSAARRRQVEKDFEIAMAKRRSDAARRLREHEAEVERRLHARTRQVDDHVENRLRHAQDREDEVRDAQRSALAQFEVARRLLDQAADSVHVLPERRDAARPSRQPSDARPTPPAEQGTVGAFPPADLPARATTGPASRDQAPGAVTDEAAEEGDDDAPPARQQPGKSLAAQSAKKNRNARARSRRPAKSRR</sequence>
<gene>
    <name evidence="3" type="ORF">G443_003521</name>
</gene>
<dbReference type="EMBL" id="AUBJ02000001">
    <property type="protein sequence ID" value="MCP2333251.1"/>
    <property type="molecule type" value="Genomic_DNA"/>
</dbReference>